<protein>
    <submittedName>
        <fullName evidence="2">Uncharacterized protein</fullName>
    </submittedName>
</protein>
<accession>A0A1F7H278</accession>
<dbReference type="EMBL" id="MFZO01000016">
    <property type="protein sequence ID" value="OGK25198.1"/>
    <property type="molecule type" value="Genomic_DNA"/>
</dbReference>
<keyword evidence="1" id="KW-1133">Transmembrane helix</keyword>
<feature type="transmembrane region" description="Helical" evidence="1">
    <location>
        <begin position="12"/>
        <end position="32"/>
    </location>
</feature>
<sequence>MPISLPTQTWFSLFILDLVLISLVAVYAYYTYYKRLGDLKKIQADSYKKAEQILEDAKIRSQEILEKVEQKADGILTHSELFKTDINKEFKESLKKLADSYIQTVQEQSKRFVEDYENILTAVKNQSLVKSGQALDNIEEQVRKQLDEAKTGLKSEMMKSLEKAVSEIDQYRRKELEKVDQEIDQVVIQMAKDLLRINLSPKDHKKLVIQALEKAKEQGMFFL</sequence>
<dbReference type="Proteomes" id="UP000177913">
    <property type="component" value="Unassembled WGS sequence"/>
</dbReference>
<name>A0A1F7H278_9BACT</name>
<evidence type="ECO:0000313" key="3">
    <source>
        <dbReference type="Proteomes" id="UP000177913"/>
    </source>
</evidence>
<keyword evidence="1" id="KW-0812">Transmembrane</keyword>
<reference evidence="2 3" key="1">
    <citation type="journal article" date="2016" name="Nat. Commun.">
        <title>Thousands of microbial genomes shed light on interconnected biogeochemical processes in an aquifer system.</title>
        <authorList>
            <person name="Anantharaman K."/>
            <person name="Brown C.T."/>
            <person name="Hug L.A."/>
            <person name="Sharon I."/>
            <person name="Castelle C.J."/>
            <person name="Probst A.J."/>
            <person name="Thomas B.C."/>
            <person name="Singh A."/>
            <person name="Wilkins M.J."/>
            <person name="Karaoz U."/>
            <person name="Brodie E.L."/>
            <person name="Williams K.H."/>
            <person name="Hubbard S.S."/>
            <person name="Banfield J.F."/>
        </authorList>
    </citation>
    <scope>NUCLEOTIDE SEQUENCE [LARGE SCALE GENOMIC DNA]</scope>
</reference>
<proteinExistence type="predicted"/>
<dbReference type="AlphaFoldDB" id="A0A1F7H278"/>
<keyword evidence="1" id="KW-0472">Membrane</keyword>
<evidence type="ECO:0000256" key="1">
    <source>
        <dbReference type="SAM" id="Phobius"/>
    </source>
</evidence>
<evidence type="ECO:0000313" key="2">
    <source>
        <dbReference type="EMBL" id="OGK25198.1"/>
    </source>
</evidence>
<comment type="caution">
    <text evidence="2">The sequence shown here is derived from an EMBL/GenBank/DDBJ whole genome shotgun (WGS) entry which is preliminary data.</text>
</comment>
<gene>
    <name evidence="2" type="ORF">A3C25_01400</name>
</gene>
<organism evidence="2 3">
    <name type="scientific">Candidatus Roizmanbacteria bacterium RIFCSPHIGHO2_02_FULL_38_11</name>
    <dbReference type="NCBI Taxonomy" id="1802039"/>
    <lineage>
        <taxon>Bacteria</taxon>
        <taxon>Candidatus Roizmaniibacteriota</taxon>
    </lineage>
</organism>